<dbReference type="Gene3D" id="3.30.1050.10">
    <property type="entry name" value="SCP2 sterol-binding domain"/>
    <property type="match status" value="1"/>
</dbReference>
<dbReference type="WBParaSite" id="GPUH_0000297101-mRNA-1">
    <property type="protein sequence ID" value="GPUH_0000297101-mRNA-1"/>
    <property type="gene ID" value="GPUH_0000297101"/>
</dbReference>
<evidence type="ECO:0000313" key="3">
    <source>
        <dbReference type="Proteomes" id="UP000271098"/>
    </source>
</evidence>
<dbReference type="AlphaFoldDB" id="A0A183D2M5"/>
<dbReference type="EMBL" id="UYRT01004759">
    <property type="protein sequence ID" value="VDK37189.1"/>
    <property type="molecule type" value="Genomic_DNA"/>
</dbReference>
<evidence type="ECO:0000313" key="4">
    <source>
        <dbReference type="WBParaSite" id="GPUH_0000297101-mRNA-1"/>
    </source>
</evidence>
<sequence length="180" mass="20383">MPVLKKDLDGQEFAGKELNVEEEFSGWKLNVVQSSASQQIESGDSSEVTMASESVKLEKKQRNYDKMFEILARELGHLECKRDIGLAITYVIVDESDELARYTFDYMDDFLECYKGDVFGGRKANCVVTLHADLFDQLTQGQRVTEEALASGKLKIEGTLENKRIFENLDSFAATFRSKL</sequence>
<dbReference type="SUPFAM" id="SSF55718">
    <property type="entry name" value="SCP-like"/>
    <property type="match status" value="1"/>
</dbReference>
<evidence type="ECO:0000313" key="2">
    <source>
        <dbReference type="EMBL" id="VDK37189.1"/>
    </source>
</evidence>
<keyword evidence="3" id="KW-1185">Reference proteome</keyword>
<name>A0A183D2M5_9BILA</name>
<protein>
    <submittedName>
        <fullName evidence="4">SCP2 domain-containing protein</fullName>
    </submittedName>
</protein>
<dbReference type="InterPro" id="IPR036527">
    <property type="entry name" value="SCP2_sterol-bd_dom_sf"/>
</dbReference>
<accession>A0A183D2M5</accession>
<dbReference type="Proteomes" id="UP000271098">
    <property type="component" value="Unassembled WGS sequence"/>
</dbReference>
<dbReference type="Pfam" id="PF02036">
    <property type="entry name" value="SCP2"/>
    <property type="match status" value="1"/>
</dbReference>
<organism evidence="4">
    <name type="scientific">Gongylonema pulchrum</name>
    <dbReference type="NCBI Taxonomy" id="637853"/>
    <lineage>
        <taxon>Eukaryota</taxon>
        <taxon>Metazoa</taxon>
        <taxon>Ecdysozoa</taxon>
        <taxon>Nematoda</taxon>
        <taxon>Chromadorea</taxon>
        <taxon>Rhabditida</taxon>
        <taxon>Spirurina</taxon>
        <taxon>Spiruromorpha</taxon>
        <taxon>Spiruroidea</taxon>
        <taxon>Gongylonematidae</taxon>
        <taxon>Gongylonema</taxon>
    </lineage>
</organism>
<reference evidence="2 3" key="2">
    <citation type="submission" date="2018-11" db="EMBL/GenBank/DDBJ databases">
        <authorList>
            <consortium name="Pathogen Informatics"/>
        </authorList>
    </citation>
    <scope>NUCLEOTIDE SEQUENCE [LARGE SCALE GENOMIC DNA]</scope>
</reference>
<evidence type="ECO:0000259" key="1">
    <source>
        <dbReference type="Pfam" id="PF02036"/>
    </source>
</evidence>
<proteinExistence type="predicted"/>
<feature type="domain" description="SCP2" evidence="1">
    <location>
        <begin position="102"/>
        <end position="161"/>
    </location>
</feature>
<reference evidence="4" key="1">
    <citation type="submission" date="2016-06" db="UniProtKB">
        <authorList>
            <consortium name="WormBaseParasite"/>
        </authorList>
    </citation>
    <scope>IDENTIFICATION</scope>
</reference>
<gene>
    <name evidence="2" type="ORF">GPUH_LOCUS2967</name>
</gene>
<dbReference type="InterPro" id="IPR003033">
    <property type="entry name" value="SCP2_sterol-bd_dom"/>
</dbReference>